<dbReference type="InterPro" id="IPR029063">
    <property type="entry name" value="SAM-dependent_MTases_sf"/>
</dbReference>
<feature type="binding site" evidence="4">
    <location>
        <position position="342"/>
    </location>
    <ligand>
        <name>S-adenosyl-L-methionine</name>
        <dbReference type="ChEBI" id="CHEBI:59789"/>
    </ligand>
</feature>
<keyword evidence="2 4" id="KW-0808">Transferase</keyword>
<dbReference type="InterPro" id="IPR030390">
    <property type="entry name" value="MeTrfase_TrmA_AS"/>
</dbReference>
<feature type="binding site" evidence="4">
    <location>
        <position position="292"/>
    </location>
    <ligand>
        <name>S-adenosyl-L-methionine</name>
        <dbReference type="ChEBI" id="CHEBI:59789"/>
    </ligand>
</feature>
<evidence type="ECO:0000256" key="5">
    <source>
        <dbReference type="PROSITE-ProRule" id="PRU10015"/>
    </source>
</evidence>
<dbReference type="PROSITE" id="PS50926">
    <property type="entry name" value="TRAM"/>
    <property type="match status" value="1"/>
</dbReference>
<dbReference type="InterPro" id="IPR002792">
    <property type="entry name" value="TRAM_dom"/>
</dbReference>
<feature type="active site" description="Nucleophile" evidence="4">
    <location>
        <position position="417"/>
    </location>
</feature>
<dbReference type="Pfam" id="PF05958">
    <property type="entry name" value="tRNA_U5-meth_tr"/>
    <property type="match status" value="1"/>
</dbReference>
<feature type="binding site" evidence="4">
    <location>
        <position position="321"/>
    </location>
    <ligand>
        <name>S-adenosyl-L-methionine</name>
        <dbReference type="ChEBI" id="CHEBI:59789"/>
    </ligand>
</feature>
<dbReference type="GO" id="GO:0032259">
    <property type="term" value="P:methylation"/>
    <property type="evidence" value="ECO:0007669"/>
    <property type="project" value="UniProtKB-KW"/>
</dbReference>
<dbReference type="InterPro" id="IPR010280">
    <property type="entry name" value="U5_MeTrfase_fam"/>
</dbReference>
<feature type="active site" evidence="5">
    <location>
        <position position="417"/>
    </location>
</feature>
<feature type="binding site" evidence="4">
    <location>
        <position position="390"/>
    </location>
    <ligand>
        <name>S-adenosyl-L-methionine</name>
        <dbReference type="ChEBI" id="CHEBI:59789"/>
    </ligand>
</feature>
<reference evidence="8" key="1">
    <citation type="journal article" date="2019" name="Int. J. Syst. Evol. Microbiol.">
        <title>The Global Catalogue of Microorganisms (GCM) 10K type strain sequencing project: providing services to taxonomists for standard genome sequencing and annotation.</title>
        <authorList>
            <consortium name="The Broad Institute Genomics Platform"/>
            <consortium name="The Broad Institute Genome Sequencing Center for Infectious Disease"/>
            <person name="Wu L."/>
            <person name="Ma J."/>
        </authorList>
    </citation>
    <scope>NUCLEOTIDE SEQUENCE [LARGE SCALE GENOMIC DNA]</scope>
    <source>
        <strain evidence="8">JCM 12165</strain>
    </source>
</reference>
<evidence type="ECO:0000313" key="8">
    <source>
        <dbReference type="Proteomes" id="UP001595896"/>
    </source>
</evidence>
<evidence type="ECO:0000256" key="1">
    <source>
        <dbReference type="ARBA" id="ARBA00022603"/>
    </source>
</evidence>
<gene>
    <name evidence="7" type="primary">rlmD</name>
    <name evidence="7" type="ORF">ACFO4L_00605</name>
</gene>
<protein>
    <submittedName>
        <fullName evidence="7">23S rRNA (Uracil(1939)-C(5))-methyltransferase RlmD</fullName>
        <ecNumber evidence="7">2.1.1.190</ecNumber>
    </submittedName>
</protein>
<dbReference type="RefSeq" id="WP_377907773.1">
    <property type="nucleotide sequence ID" value="NZ_JBHSGK010000001.1"/>
</dbReference>
<keyword evidence="3 4" id="KW-0949">S-adenosyl-L-methionine</keyword>
<dbReference type="CDD" id="cd02440">
    <property type="entry name" value="AdoMet_MTases"/>
    <property type="match status" value="1"/>
</dbReference>
<dbReference type="Pfam" id="PF01938">
    <property type="entry name" value="TRAM"/>
    <property type="match status" value="1"/>
</dbReference>
<dbReference type="Gene3D" id="3.40.50.150">
    <property type="entry name" value="Vaccinia Virus protein VP39"/>
    <property type="match status" value="1"/>
</dbReference>
<dbReference type="NCBIfam" id="TIGR00479">
    <property type="entry name" value="rumA"/>
    <property type="match status" value="1"/>
</dbReference>
<keyword evidence="1 4" id="KW-0489">Methyltransferase</keyword>
<evidence type="ECO:0000256" key="3">
    <source>
        <dbReference type="ARBA" id="ARBA00022691"/>
    </source>
</evidence>
<dbReference type="EMBL" id="JBHSGK010000001">
    <property type="protein sequence ID" value="MFC4735069.1"/>
    <property type="molecule type" value="Genomic_DNA"/>
</dbReference>
<evidence type="ECO:0000256" key="2">
    <source>
        <dbReference type="ARBA" id="ARBA00022679"/>
    </source>
</evidence>
<evidence type="ECO:0000259" key="6">
    <source>
        <dbReference type="PROSITE" id="PS50926"/>
    </source>
</evidence>
<dbReference type="SUPFAM" id="SSF50249">
    <property type="entry name" value="Nucleic acid-binding proteins"/>
    <property type="match status" value="1"/>
</dbReference>
<organism evidence="7 8">
    <name type="scientific">Bacillus daqingensis</name>
    <dbReference type="NCBI Taxonomy" id="872396"/>
    <lineage>
        <taxon>Bacteria</taxon>
        <taxon>Bacillati</taxon>
        <taxon>Bacillota</taxon>
        <taxon>Bacilli</taxon>
        <taxon>Bacillales</taxon>
        <taxon>Bacillaceae</taxon>
        <taxon>Bacillus</taxon>
    </lineage>
</organism>
<keyword evidence="8" id="KW-1185">Reference proteome</keyword>
<dbReference type="PROSITE" id="PS01230">
    <property type="entry name" value="TRMA_1"/>
    <property type="match status" value="1"/>
</dbReference>
<dbReference type="Proteomes" id="UP001595896">
    <property type="component" value="Unassembled WGS sequence"/>
</dbReference>
<comment type="similarity">
    <text evidence="4">Belongs to the class I-like SAM-binding methyltransferase superfamily. RNA M5U methyltransferase family.</text>
</comment>
<dbReference type="EC" id="2.1.1.190" evidence="7"/>
<dbReference type="Gene3D" id="2.40.50.140">
    <property type="entry name" value="Nucleic acid-binding proteins"/>
    <property type="match status" value="1"/>
</dbReference>
<sequence length="461" mass="50942">MTVAQKQVTIKKGQRFPLTIKRLGIDGEGVGFFKKQVVFVDGALPGEEVVCETVSVSSKFARAKLVKIRKSSPDRQKAPCPVYDRCGGCQLQHLSYEAQLREKQDLVRQSFERYTSIKTASLLKETIGMEHPWRYRNKGQMQAGMLNGHVIAGLYEKHSNRLLNIDACIVQHETIDHVTNEVKEAAEACGISIYHPKKHKGFLRTIVTRQGFHTNETQLVLVTASETFPEKEAFLSEIRSRLPNLTSIMQNINEKKTPLVFGEKTIPLAGETSIRETLSGNVFELSARAFFQLNPSQTIALYTEAIRAANLTGSENVVDAYCGTGTIGIWAAGQAHEVRGMDTVQDAISDAEHNACLNGLSNLSFETGRAEDVLPAWENDGWKADVIIVDPPRTGLADSLLKTLTKIKPKRLVYVSCNPSTLAKNAAVLAERGGYRLESLQPVDMFPHTAQVETVASFVQS</sequence>
<proteinExistence type="inferred from homology"/>
<feature type="domain" description="TRAM" evidence="6">
    <location>
        <begin position="9"/>
        <end position="67"/>
    </location>
</feature>
<dbReference type="PROSITE" id="PS51687">
    <property type="entry name" value="SAM_MT_RNA_M5U"/>
    <property type="match status" value="1"/>
</dbReference>
<dbReference type="GO" id="GO:0008168">
    <property type="term" value="F:methyltransferase activity"/>
    <property type="evidence" value="ECO:0007669"/>
    <property type="project" value="UniProtKB-KW"/>
</dbReference>
<evidence type="ECO:0000256" key="4">
    <source>
        <dbReference type="PROSITE-ProRule" id="PRU01024"/>
    </source>
</evidence>
<name>A0ABV9NT14_9BACI</name>
<comment type="caution">
    <text evidence="7">The sequence shown here is derived from an EMBL/GenBank/DDBJ whole genome shotgun (WGS) entry which is preliminary data.</text>
</comment>
<accession>A0ABV9NT14</accession>
<dbReference type="InterPro" id="IPR012340">
    <property type="entry name" value="NA-bd_OB-fold"/>
</dbReference>
<dbReference type="PANTHER" id="PTHR11061:SF45">
    <property type="match status" value="1"/>
</dbReference>
<evidence type="ECO:0000313" key="7">
    <source>
        <dbReference type="EMBL" id="MFC4735069.1"/>
    </source>
</evidence>
<dbReference type="PANTHER" id="PTHR11061">
    <property type="entry name" value="RNA M5U METHYLTRANSFERASE"/>
    <property type="match status" value="1"/>
</dbReference>
<dbReference type="Gene3D" id="2.40.50.1070">
    <property type="match status" value="1"/>
</dbReference>
<dbReference type="SUPFAM" id="SSF53335">
    <property type="entry name" value="S-adenosyl-L-methionine-dependent methyltransferases"/>
    <property type="match status" value="1"/>
</dbReference>